<keyword evidence="2" id="KW-1133">Transmembrane helix</keyword>
<protein>
    <recommendedName>
        <fullName evidence="5">Transmembrane protein</fullName>
    </recommendedName>
</protein>
<dbReference type="Proteomes" id="UP001225596">
    <property type="component" value="Unassembled WGS sequence"/>
</dbReference>
<comment type="caution">
    <text evidence="3">The sequence shown here is derived from an EMBL/GenBank/DDBJ whole genome shotgun (WGS) entry which is preliminary data.</text>
</comment>
<organism evidence="3 4">
    <name type="scientific">Keguizhuia sedimenti</name>
    <dbReference type="NCBI Taxonomy" id="3064264"/>
    <lineage>
        <taxon>Bacteria</taxon>
        <taxon>Pseudomonadati</taxon>
        <taxon>Pseudomonadota</taxon>
        <taxon>Betaproteobacteria</taxon>
        <taxon>Burkholderiales</taxon>
        <taxon>Oxalobacteraceae</taxon>
        <taxon>Keguizhuia</taxon>
    </lineage>
</organism>
<evidence type="ECO:0000313" key="4">
    <source>
        <dbReference type="Proteomes" id="UP001225596"/>
    </source>
</evidence>
<evidence type="ECO:0008006" key="5">
    <source>
        <dbReference type="Google" id="ProtNLM"/>
    </source>
</evidence>
<reference evidence="3 4" key="1">
    <citation type="submission" date="2023-08" db="EMBL/GenBank/DDBJ databases">
        <title>Oxalobacteraceae gen .nov., isolated from river sludge outside the plant.</title>
        <authorList>
            <person name="Zhao S.Y."/>
        </authorList>
    </citation>
    <scope>NUCLEOTIDE SEQUENCE [LARGE SCALE GENOMIC DNA]</scope>
    <source>
        <strain evidence="3 4">R-40</strain>
    </source>
</reference>
<keyword evidence="2" id="KW-0812">Transmembrane</keyword>
<evidence type="ECO:0000313" key="3">
    <source>
        <dbReference type="EMBL" id="MDQ9170624.1"/>
    </source>
</evidence>
<dbReference type="RefSeq" id="WP_338436553.1">
    <property type="nucleotide sequence ID" value="NZ_JAUYVH010000004.1"/>
</dbReference>
<evidence type="ECO:0000256" key="1">
    <source>
        <dbReference type="SAM" id="MobiDB-lite"/>
    </source>
</evidence>
<accession>A0ABU1BP33</accession>
<feature type="transmembrane region" description="Helical" evidence="2">
    <location>
        <begin position="22"/>
        <end position="45"/>
    </location>
</feature>
<keyword evidence="2" id="KW-0472">Membrane</keyword>
<sequence length="85" mass="9860">MYLVAIGWIYVVFMMSITENSVVAGVATFIFYGLIPVSIILYLGGSRRRRIRRQMEEDARRNTKSSPEEKRIDFQERQESDPPSS</sequence>
<gene>
    <name evidence="3" type="ORF">Q8A64_09400</name>
</gene>
<evidence type="ECO:0000256" key="2">
    <source>
        <dbReference type="SAM" id="Phobius"/>
    </source>
</evidence>
<name>A0ABU1BP33_9BURK</name>
<proteinExistence type="predicted"/>
<keyword evidence="4" id="KW-1185">Reference proteome</keyword>
<dbReference type="EMBL" id="JAUYVH010000004">
    <property type="protein sequence ID" value="MDQ9170624.1"/>
    <property type="molecule type" value="Genomic_DNA"/>
</dbReference>
<feature type="region of interest" description="Disordered" evidence="1">
    <location>
        <begin position="54"/>
        <end position="85"/>
    </location>
</feature>